<name>A0AAE0X2U0_9PEZI</name>
<protein>
    <recommendedName>
        <fullName evidence="4">Ubiquitin-like domain-containing protein</fullName>
    </recommendedName>
</protein>
<reference evidence="2" key="2">
    <citation type="submission" date="2023-06" db="EMBL/GenBank/DDBJ databases">
        <authorList>
            <consortium name="Lawrence Berkeley National Laboratory"/>
            <person name="Haridas S."/>
            <person name="Hensen N."/>
            <person name="Bonometti L."/>
            <person name="Westerberg I."/>
            <person name="Brannstrom I.O."/>
            <person name="Guillou S."/>
            <person name="Cros-Aarteil S."/>
            <person name="Calhoun S."/>
            <person name="Kuo A."/>
            <person name="Mondo S."/>
            <person name="Pangilinan J."/>
            <person name="Riley R."/>
            <person name="Labutti K."/>
            <person name="Andreopoulos B."/>
            <person name="Lipzen A."/>
            <person name="Chen C."/>
            <person name="Yanf M."/>
            <person name="Daum C."/>
            <person name="Ng V."/>
            <person name="Clum A."/>
            <person name="Steindorff A."/>
            <person name="Ohm R."/>
            <person name="Martin F."/>
            <person name="Silar P."/>
            <person name="Natvig D."/>
            <person name="Lalanne C."/>
            <person name="Gautier V."/>
            <person name="Ament-Velasquez S.L."/>
            <person name="Kruys A."/>
            <person name="Hutchinson M.I."/>
            <person name="Powell A.J."/>
            <person name="Barry K."/>
            <person name="Miller A.N."/>
            <person name="Grigoriev I.V."/>
            <person name="Debuchy R."/>
            <person name="Gladieux P."/>
            <person name="Thoren M.H."/>
            <person name="Johannesson H."/>
        </authorList>
    </citation>
    <scope>NUCLEOTIDE SEQUENCE</scope>
    <source>
        <strain evidence="2">CBS 314.62</strain>
    </source>
</reference>
<comment type="caution">
    <text evidence="2">The sequence shown here is derived from an EMBL/GenBank/DDBJ whole genome shotgun (WGS) entry which is preliminary data.</text>
</comment>
<dbReference type="InterPro" id="IPR029071">
    <property type="entry name" value="Ubiquitin-like_domsf"/>
</dbReference>
<proteinExistence type="predicted"/>
<dbReference type="SUPFAM" id="SSF54236">
    <property type="entry name" value="Ubiquitin-like"/>
    <property type="match status" value="1"/>
</dbReference>
<keyword evidence="3" id="KW-1185">Reference proteome</keyword>
<dbReference type="Proteomes" id="UP001270362">
    <property type="component" value="Unassembled WGS sequence"/>
</dbReference>
<reference evidence="2" key="1">
    <citation type="journal article" date="2023" name="Mol. Phylogenet. Evol.">
        <title>Genome-scale phylogeny and comparative genomics of the fungal order Sordariales.</title>
        <authorList>
            <person name="Hensen N."/>
            <person name="Bonometti L."/>
            <person name="Westerberg I."/>
            <person name="Brannstrom I.O."/>
            <person name="Guillou S."/>
            <person name="Cros-Aarteil S."/>
            <person name="Calhoun S."/>
            <person name="Haridas S."/>
            <person name="Kuo A."/>
            <person name="Mondo S."/>
            <person name="Pangilinan J."/>
            <person name="Riley R."/>
            <person name="LaButti K."/>
            <person name="Andreopoulos B."/>
            <person name="Lipzen A."/>
            <person name="Chen C."/>
            <person name="Yan M."/>
            <person name="Daum C."/>
            <person name="Ng V."/>
            <person name="Clum A."/>
            <person name="Steindorff A."/>
            <person name="Ohm R.A."/>
            <person name="Martin F."/>
            <person name="Silar P."/>
            <person name="Natvig D.O."/>
            <person name="Lalanne C."/>
            <person name="Gautier V."/>
            <person name="Ament-Velasquez S.L."/>
            <person name="Kruys A."/>
            <person name="Hutchinson M.I."/>
            <person name="Powell A.J."/>
            <person name="Barry K."/>
            <person name="Miller A.N."/>
            <person name="Grigoriev I.V."/>
            <person name="Debuchy R."/>
            <person name="Gladieux P."/>
            <person name="Hiltunen Thoren M."/>
            <person name="Johannesson H."/>
        </authorList>
    </citation>
    <scope>NUCLEOTIDE SEQUENCE</scope>
    <source>
        <strain evidence="2">CBS 314.62</strain>
    </source>
</reference>
<sequence>MNQDAVTTTKSGSKTTALITVKTEDGASESIEVSSTDTVADFKAMIVKRLNIVDEAANSTNGQPQPQDGAGTLMNEPHTFSNHENECTAGAEQDNIAIMLVEANTNRPINASNTKNIARGG</sequence>
<feature type="region of interest" description="Disordered" evidence="1">
    <location>
        <begin position="57"/>
        <end position="89"/>
    </location>
</feature>
<evidence type="ECO:0000313" key="3">
    <source>
        <dbReference type="Proteomes" id="UP001270362"/>
    </source>
</evidence>
<dbReference type="Gene3D" id="3.10.20.90">
    <property type="entry name" value="Phosphatidylinositol 3-kinase Catalytic Subunit, Chain A, domain 1"/>
    <property type="match status" value="1"/>
</dbReference>
<dbReference type="EMBL" id="JAULSO010000004">
    <property type="protein sequence ID" value="KAK3683701.1"/>
    <property type="molecule type" value="Genomic_DNA"/>
</dbReference>
<evidence type="ECO:0000313" key="2">
    <source>
        <dbReference type="EMBL" id="KAK3683701.1"/>
    </source>
</evidence>
<evidence type="ECO:0008006" key="4">
    <source>
        <dbReference type="Google" id="ProtNLM"/>
    </source>
</evidence>
<dbReference type="AlphaFoldDB" id="A0AAE0X2U0"/>
<gene>
    <name evidence="2" type="ORF">B0T22DRAFT_483524</name>
</gene>
<organism evidence="2 3">
    <name type="scientific">Podospora appendiculata</name>
    <dbReference type="NCBI Taxonomy" id="314037"/>
    <lineage>
        <taxon>Eukaryota</taxon>
        <taxon>Fungi</taxon>
        <taxon>Dikarya</taxon>
        <taxon>Ascomycota</taxon>
        <taxon>Pezizomycotina</taxon>
        <taxon>Sordariomycetes</taxon>
        <taxon>Sordariomycetidae</taxon>
        <taxon>Sordariales</taxon>
        <taxon>Podosporaceae</taxon>
        <taxon>Podospora</taxon>
    </lineage>
</organism>
<feature type="compositionally biased region" description="Polar residues" evidence="1">
    <location>
        <begin position="57"/>
        <end position="66"/>
    </location>
</feature>
<dbReference type="CDD" id="cd17039">
    <property type="entry name" value="Ubl_ubiquitin_like"/>
    <property type="match status" value="1"/>
</dbReference>
<evidence type="ECO:0000256" key="1">
    <source>
        <dbReference type="SAM" id="MobiDB-lite"/>
    </source>
</evidence>
<accession>A0AAE0X2U0</accession>